<comment type="caution">
    <text evidence="1">The sequence shown here is derived from an EMBL/GenBank/DDBJ whole genome shotgun (WGS) entry which is preliminary data.</text>
</comment>
<reference evidence="1" key="1">
    <citation type="journal article" date="2022" name="Int. J. Mol. Sci.">
        <title>Draft Genome of Tanacetum Coccineum: Genomic Comparison of Closely Related Tanacetum-Family Plants.</title>
        <authorList>
            <person name="Yamashiro T."/>
            <person name="Shiraishi A."/>
            <person name="Nakayama K."/>
            <person name="Satake H."/>
        </authorList>
    </citation>
    <scope>NUCLEOTIDE SEQUENCE</scope>
</reference>
<reference evidence="1" key="2">
    <citation type="submission" date="2022-01" db="EMBL/GenBank/DDBJ databases">
        <authorList>
            <person name="Yamashiro T."/>
            <person name="Shiraishi A."/>
            <person name="Satake H."/>
            <person name="Nakayama K."/>
        </authorList>
    </citation>
    <scope>NUCLEOTIDE SEQUENCE</scope>
</reference>
<name>A0ABQ5AF18_9ASTR</name>
<organism evidence="1 2">
    <name type="scientific">Tanacetum coccineum</name>
    <dbReference type="NCBI Taxonomy" id="301880"/>
    <lineage>
        <taxon>Eukaryota</taxon>
        <taxon>Viridiplantae</taxon>
        <taxon>Streptophyta</taxon>
        <taxon>Embryophyta</taxon>
        <taxon>Tracheophyta</taxon>
        <taxon>Spermatophyta</taxon>
        <taxon>Magnoliopsida</taxon>
        <taxon>eudicotyledons</taxon>
        <taxon>Gunneridae</taxon>
        <taxon>Pentapetalae</taxon>
        <taxon>asterids</taxon>
        <taxon>campanulids</taxon>
        <taxon>Asterales</taxon>
        <taxon>Asteraceae</taxon>
        <taxon>Asteroideae</taxon>
        <taxon>Anthemideae</taxon>
        <taxon>Anthemidinae</taxon>
        <taxon>Tanacetum</taxon>
    </lineage>
</organism>
<evidence type="ECO:0000313" key="2">
    <source>
        <dbReference type="Proteomes" id="UP001151760"/>
    </source>
</evidence>
<keyword evidence="2" id="KW-1185">Reference proteome</keyword>
<gene>
    <name evidence="1" type="ORF">Tco_0821501</name>
</gene>
<accession>A0ABQ5AF18</accession>
<protein>
    <submittedName>
        <fullName evidence="1">Uncharacterized protein</fullName>
    </submittedName>
</protein>
<sequence>MTCHRHASEYQLGKSGSREQCYHGLDLGSPLSLDIDGITGASADGYEHTNAEINRDGPRRKPLRLHSSGGFDNAWIRLALAALYRPVVTEARDCRFQDERDGRRQQVRGCFARYDLSGSTAGVRWESCA</sequence>
<evidence type="ECO:0000313" key="1">
    <source>
        <dbReference type="EMBL" id="GJT00332.1"/>
    </source>
</evidence>
<dbReference type="Proteomes" id="UP001151760">
    <property type="component" value="Unassembled WGS sequence"/>
</dbReference>
<proteinExistence type="predicted"/>
<dbReference type="EMBL" id="BQNB010012187">
    <property type="protein sequence ID" value="GJT00332.1"/>
    <property type="molecule type" value="Genomic_DNA"/>
</dbReference>